<dbReference type="InterPro" id="IPR006638">
    <property type="entry name" value="Elp3/MiaA/NifB-like_rSAM"/>
</dbReference>
<evidence type="ECO:0000256" key="10">
    <source>
        <dbReference type="ARBA" id="ARBA00068570"/>
    </source>
</evidence>
<comment type="cofactor">
    <cofactor evidence="1">
        <name>[4Fe-4S] cluster</name>
        <dbReference type="ChEBI" id="CHEBI:49883"/>
    </cofactor>
</comment>
<sequence length="450" mass="50918">MCVPYDVEDMPGKYHLITFGCQMNKNDSERIAGLLSSLGLESTDKVEDTDVIVVNTCSVRQSAEDRVYGHVRNWQKLRANKPNLIIVITGCMPGRDKDGKLRNNIKGVDLFFGIDELSLLPERLRGLNYSLLAREGDRGGSDYLSITPTRTNSSQVFVTIQTGCDNFCTYCVVPHARGREKNRQVKDILKEIRDAIKEGAKEATLLGQVVNNYKAPDPESFKGGKTNDSFAELLWEINQIEGLDRLHWTAADPQYFSEAQIQALTLPKQVNYLHLPVQSGDNEILRKMNRKYTCEQYINLVKNIRAAKPDIAIGTDIIVGFCGETEEQFENTMDLYRQCDFDISYQAMYSERSGTAAARAFKDDVTHAEKKRRWEAVQELMEEITYRKNQAYVGKVVFVLVERCENGVCSGNSREMKRVQFLGDKSMVGQIVDVEIARADVWVLEGRGGF</sequence>
<evidence type="ECO:0000256" key="12">
    <source>
        <dbReference type="ARBA" id="ARBA00081141"/>
    </source>
</evidence>
<keyword evidence="6" id="KW-0479">Metal-binding</keyword>
<dbReference type="InterPro" id="IPR007197">
    <property type="entry name" value="rSAM"/>
</dbReference>
<proteinExistence type="predicted"/>
<keyword evidence="3" id="KW-0004">4Fe-4S</keyword>
<dbReference type="InterPro" id="IPR020612">
    <property type="entry name" value="Methylthiotransferase_CS"/>
</dbReference>
<dbReference type="InterPro" id="IPR058240">
    <property type="entry name" value="rSAM_sf"/>
</dbReference>
<dbReference type="Proteomes" id="UP000034175">
    <property type="component" value="Unassembled WGS sequence"/>
</dbReference>
<dbReference type="PROSITE" id="PS51918">
    <property type="entry name" value="RADICAL_SAM"/>
    <property type="match status" value="1"/>
</dbReference>
<evidence type="ECO:0000256" key="1">
    <source>
        <dbReference type="ARBA" id="ARBA00001966"/>
    </source>
</evidence>
<dbReference type="InterPro" id="IPR023404">
    <property type="entry name" value="rSAM_horseshoe"/>
</dbReference>
<accession>A0A0G1RBC7</accession>
<feature type="domain" description="Radical SAM core" evidence="14">
    <location>
        <begin position="150"/>
        <end position="387"/>
    </location>
</feature>
<feature type="domain" description="MTTase N-terminal" evidence="13">
    <location>
        <begin position="12"/>
        <end position="129"/>
    </location>
</feature>
<keyword evidence="4 15" id="KW-0808">Transferase</keyword>
<dbReference type="PANTHER" id="PTHR43020:SF2">
    <property type="entry name" value="MITOCHONDRIAL TRNA METHYLTHIOTRANSFERASE CDK5RAP1"/>
    <property type="match status" value="1"/>
</dbReference>
<dbReference type="AlphaFoldDB" id="A0A0G1RBC7"/>
<dbReference type="SMART" id="SM00729">
    <property type="entry name" value="Elp3"/>
    <property type="match status" value="1"/>
</dbReference>
<comment type="caution">
    <text evidence="15">The sequence shown here is derived from an EMBL/GenBank/DDBJ whole genome shotgun (WGS) entry which is preliminary data.</text>
</comment>
<evidence type="ECO:0000313" key="15">
    <source>
        <dbReference type="EMBL" id="KKU27323.1"/>
    </source>
</evidence>
<evidence type="ECO:0000256" key="2">
    <source>
        <dbReference type="ARBA" id="ARBA00003234"/>
    </source>
</evidence>
<dbReference type="FunFam" id="3.80.30.20:FF:000001">
    <property type="entry name" value="tRNA-2-methylthio-N(6)-dimethylallyladenosine synthase 2"/>
    <property type="match status" value="1"/>
</dbReference>
<evidence type="ECO:0000259" key="13">
    <source>
        <dbReference type="PROSITE" id="PS51449"/>
    </source>
</evidence>
<dbReference type="NCBIfam" id="TIGR01574">
    <property type="entry name" value="miaB-methiolase"/>
    <property type="match status" value="1"/>
</dbReference>
<dbReference type="Pfam" id="PF04055">
    <property type="entry name" value="Radical_SAM"/>
    <property type="match status" value="1"/>
</dbReference>
<evidence type="ECO:0000256" key="4">
    <source>
        <dbReference type="ARBA" id="ARBA00022679"/>
    </source>
</evidence>
<dbReference type="GO" id="GO:0051539">
    <property type="term" value="F:4 iron, 4 sulfur cluster binding"/>
    <property type="evidence" value="ECO:0007669"/>
    <property type="project" value="UniProtKB-KW"/>
</dbReference>
<dbReference type="InterPro" id="IPR038135">
    <property type="entry name" value="Methylthiotransferase_N_sf"/>
</dbReference>
<evidence type="ECO:0000313" key="16">
    <source>
        <dbReference type="Proteomes" id="UP000034175"/>
    </source>
</evidence>
<evidence type="ECO:0000256" key="3">
    <source>
        <dbReference type="ARBA" id="ARBA00022485"/>
    </source>
</evidence>
<dbReference type="SUPFAM" id="SSF102114">
    <property type="entry name" value="Radical SAM enzymes"/>
    <property type="match status" value="1"/>
</dbReference>
<evidence type="ECO:0000256" key="8">
    <source>
        <dbReference type="ARBA" id="ARBA00023014"/>
    </source>
</evidence>
<dbReference type="EMBL" id="LCMA01000001">
    <property type="protein sequence ID" value="KKU27323.1"/>
    <property type="molecule type" value="Genomic_DNA"/>
</dbReference>
<comment type="function">
    <text evidence="2">Catalyzes the methylthiolation of N6-(dimethylallyl)adenosine (i(6)A), leading to the formation of 2-methylthio-N6-(dimethylallyl)adenosine (ms(2)i(6)A) at position 37 in tRNAs that read codons beginning with uridine.</text>
</comment>
<keyword evidence="8" id="KW-0411">Iron-sulfur</keyword>
<dbReference type="SFLD" id="SFLDS00029">
    <property type="entry name" value="Radical_SAM"/>
    <property type="match status" value="1"/>
</dbReference>
<evidence type="ECO:0000256" key="11">
    <source>
        <dbReference type="ARBA" id="ARBA00080698"/>
    </source>
</evidence>
<dbReference type="SFLD" id="SFLDG01061">
    <property type="entry name" value="methylthiotransferase"/>
    <property type="match status" value="1"/>
</dbReference>
<evidence type="ECO:0000256" key="7">
    <source>
        <dbReference type="ARBA" id="ARBA00023004"/>
    </source>
</evidence>
<dbReference type="EC" id="2.8.4.3" evidence="9"/>
<protein>
    <recommendedName>
        <fullName evidence="10">tRNA-2-methylthio-N(6)-dimethylallyladenosine synthase</fullName>
        <ecNumber evidence="9">2.8.4.3</ecNumber>
    </recommendedName>
    <alternativeName>
        <fullName evidence="12">(Dimethylallyl)adenosine tRNA methylthiotransferase MiaB</fullName>
    </alternativeName>
    <alternativeName>
        <fullName evidence="11">tRNA-i(6)A37 methylthiotransferase</fullName>
    </alternativeName>
</protein>
<dbReference type="InterPro" id="IPR005839">
    <property type="entry name" value="Methylthiotransferase"/>
</dbReference>
<name>A0A0G1RBC7_9BACT</name>
<evidence type="ECO:0000256" key="9">
    <source>
        <dbReference type="ARBA" id="ARBA00033765"/>
    </source>
</evidence>
<keyword evidence="7" id="KW-0408">Iron</keyword>
<dbReference type="FunFam" id="3.40.50.12160:FF:000003">
    <property type="entry name" value="CDK5 regulatory subunit-associated protein 1"/>
    <property type="match status" value="1"/>
</dbReference>
<dbReference type="SFLD" id="SFLDG01082">
    <property type="entry name" value="B12-binding_domain_containing"/>
    <property type="match status" value="1"/>
</dbReference>
<dbReference type="Gene3D" id="3.40.50.12160">
    <property type="entry name" value="Methylthiotransferase, N-terminal domain"/>
    <property type="match status" value="1"/>
</dbReference>
<reference evidence="15 16" key="1">
    <citation type="journal article" date="2015" name="Nature">
        <title>rRNA introns, odd ribosomes, and small enigmatic genomes across a large radiation of phyla.</title>
        <authorList>
            <person name="Brown C.T."/>
            <person name="Hug L.A."/>
            <person name="Thomas B.C."/>
            <person name="Sharon I."/>
            <person name="Castelle C.J."/>
            <person name="Singh A."/>
            <person name="Wilkins M.J."/>
            <person name="Williams K.H."/>
            <person name="Banfield J.F."/>
        </authorList>
    </citation>
    <scope>NUCLEOTIDE SEQUENCE [LARGE SCALE GENOMIC DNA]</scope>
</reference>
<dbReference type="PROSITE" id="PS51449">
    <property type="entry name" value="MTTASE_N"/>
    <property type="match status" value="1"/>
</dbReference>
<keyword evidence="5" id="KW-0949">S-adenosyl-L-methionine</keyword>
<dbReference type="NCBIfam" id="TIGR00089">
    <property type="entry name" value="MiaB/RimO family radical SAM methylthiotransferase"/>
    <property type="match status" value="1"/>
</dbReference>
<dbReference type="InterPro" id="IPR013848">
    <property type="entry name" value="Methylthiotransferase_N"/>
</dbReference>
<gene>
    <name evidence="15" type="ORF">UX39_C0001G0043</name>
</gene>
<organism evidence="15 16">
    <name type="scientific">Candidatus Magasanikbacteria bacterium GW2011_GWA2_46_17</name>
    <dbReference type="NCBI Taxonomy" id="1619042"/>
    <lineage>
        <taxon>Bacteria</taxon>
        <taxon>Candidatus Magasanikiibacteriota</taxon>
    </lineage>
</organism>
<evidence type="ECO:0000259" key="14">
    <source>
        <dbReference type="PROSITE" id="PS51918"/>
    </source>
</evidence>
<dbReference type="PROSITE" id="PS01278">
    <property type="entry name" value="MTTASE_RADICAL"/>
    <property type="match status" value="1"/>
</dbReference>
<dbReference type="GO" id="GO:0035597">
    <property type="term" value="F:tRNA-2-methylthio-N(6)-dimethylallyladenosine(37) synthase activity"/>
    <property type="evidence" value="ECO:0007669"/>
    <property type="project" value="UniProtKB-EC"/>
</dbReference>
<dbReference type="GO" id="GO:0005829">
    <property type="term" value="C:cytosol"/>
    <property type="evidence" value="ECO:0007669"/>
    <property type="project" value="TreeGrafter"/>
</dbReference>
<dbReference type="Gene3D" id="3.80.30.20">
    <property type="entry name" value="tm_1862 like domain"/>
    <property type="match status" value="1"/>
</dbReference>
<dbReference type="Pfam" id="PF00919">
    <property type="entry name" value="UPF0004"/>
    <property type="match status" value="1"/>
</dbReference>
<evidence type="ECO:0000256" key="6">
    <source>
        <dbReference type="ARBA" id="ARBA00022723"/>
    </source>
</evidence>
<dbReference type="GO" id="GO:0046872">
    <property type="term" value="F:metal ion binding"/>
    <property type="evidence" value="ECO:0007669"/>
    <property type="project" value="UniProtKB-KW"/>
</dbReference>
<evidence type="ECO:0000256" key="5">
    <source>
        <dbReference type="ARBA" id="ARBA00022691"/>
    </source>
</evidence>
<dbReference type="CDD" id="cd01335">
    <property type="entry name" value="Radical_SAM"/>
    <property type="match status" value="1"/>
</dbReference>
<dbReference type="PANTHER" id="PTHR43020">
    <property type="entry name" value="CDK5 REGULATORY SUBUNIT-ASSOCIATED PROTEIN 1"/>
    <property type="match status" value="1"/>
</dbReference>
<dbReference type="PATRIC" id="fig|1619042.3.peg.51"/>